<reference evidence="2 3" key="1">
    <citation type="journal article" date="2020" name="ISME J.">
        <title>Uncovering the hidden diversity of litter-decomposition mechanisms in mushroom-forming fungi.</title>
        <authorList>
            <person name="Floudas D."/>
            <person name="Bentzer J."/>
            <person name="Ahren D."/>
            <person name="Johansson T."/>
            <person name="Persson P."/>
            <person name="Tunlid A."/>
        </authorList>
    </citation>
    <scope>NUCLEOTIDE SEQUENCE [LARGE SCALE GENOMIC DNA]</scope>
    <source>
        <strain evidence="2 3">CBS 101986</strain>
    </source>
</reference>
<proteinExistence type="predicted"/>
<feature type="coiled-coil region" evidence="1">
    <location>
        <begin position="95"/>
        <end position="129"/>
    </location>
</feature>
<name>A0A8H5AR75_9AGAR</name>
<organism evidence="2 3">
    <name type="scientific">Psilocybe cf. subviscida</name>
    <dbReference type="NCBI Taxonomy" id="2480587"/>
    <lineage>
        <taxon>Eukaryota</taxon>
        <taxon>Fungi</taxon>
        <taxon>Dikarya</taxon>
        <taxon>Basidiomycota</taxon>
        <taxon>Agaricomycotina</taxon>
        <taxon>Agaricomycetes</taxon>
        <taxon>Agaricomycetidae</taxon>
        <taxon>Agaricales</taxon>
        <taxon>Agaricineae</taxon>
        <taxon>Strophariaceae</taxon>
        <taxon>Psilocybe</taxon>
    </lineage>
</organism>
<gene>
    <name evidence="2" type="ORF">D9619_012392</name>
</gene>
<accession>A0A8H5AR75</accession>
<comment type="caution">
    <text evidence="2">The sequence shown here is derived from an EMBL/GenBank/DDBJ whole genome shotgun (WGS) entry which is preliminary data.</text>
</comment>
<evidence type="ECO:0000313" key="3">
    <source>
        <dbReference type="Proteomes" id="UP000567179"/>
    </source>
</evidence>
<evidence type="ECO:0000256" key="1">
    <source>
        <dbReference type="SAM" id="Coils"/>
    </source>
</evidence>
<keyword evidence="3" id="KW-1185">Reference proteome</keyword>
<dbReference type="AlphaFoldDB" id="A0A8H5AR75"/>
<sequence length="204" mass="23637">MCSMSSDNDFIPVPPTLLSITKCDMTLAERAIYGETSQKTEPIKAATDSKKSDHTIYYHCRPFKYLCASTRRAQQHIKTFFSIDRERKAASVNTINALVSEIRDLSAIIASIQAENINLQERLTSTEDAMKSEDHILRHTVLDLEFDRTLRESQWQGIIAARDKVYDDYFQQEHNEKCRLEWTIRDLEGKLQKLEERSCNVNMI</sequence>
<keyword evidence="1" id="KW-0175">Coiled coil</keyword>
<dbReference type="Proteomes" id="UP000567179">
    <property type="component" value="Unassembled WGS sequence"/>
</dbReference>
<protein>
    <submittedName>
        <fullName evidence="2">Uncharacterized protein</fullName>
    </submittedName>
</protein>
<evidence type="ECO:0000313" key="2">
    <source>
        <dbReference type="EMBL" id="KAF5309399.1"/>
    </source>
</evidence>
<dbReference type="EMBL" id="JAACJJ010000059">
    <property type="protein sequence ID" value="KAF5309399.1"/>
    <property type="molecule type" value="Genomic_DNA"/>
</dbReference>